<name>A0A6G0N9E5_9STRA</name>
<organism evidence="1 2">
    <name type="scientific">Phytophthora fragariae</name>
    <dbReference type="NCBI Taxonomy" id="53985"/>
    <lineage>
        <taxon>Eukaryota</taxon>
        <taxon>Sar</taxon>
        <taxon>Stramenopiles</taxon>
        <taxon>Oomycota</taxon>
        <taxon>Peronosporomycetes</taxon>
        <taxon>Peronosporales</taxon>
        <taxon>Peronosporaceae</taxon>
        <taxon>Phytophthora</taxon>
    </lineage>
</organism>
<comment type="caution">
    <text evidence="1">The sequence shown here is derived from an EMBL/GenBank/DDBJ whole genome shotgun (WGS) entry which is preliminary data.</text>
</comment>
<dbReference type="EMBL" id="QXGC01001649">
    <property type="protein sequence ID" value="KAE9198693.1"/>
    <property type="molecule type" value="Genomic_DNA"/>
</dbReference>
<dbReference type="AlphaFoldDB" id="A0A6G0N9E5"/>
<accession>A0A6G0N9E5</accession>
<gene>
    <name evidence="1" type="ORF">PF004_g19474</name>
</gene>
<evidence type="ECO:0000313" key="1">
    <source>
        <dbReference type="EMBL" id="KAE9198693.1"/>
    </source>
</evidence>
<proteinExistence type="predicted"/>
<dbReference type="Proteomes" id="UP000476176">
    <property type="component" value="Unassembled WGS sequence"/>
</dbReference>
<reference evidence="1 2" key="1">
    <citation type="submission" date="2018-09" db="EMBL/GenBank/DDBJ databases">
        <title>Genomic investigation of the strawberry pathogen Phytophthora fragariae indicates pathogenicity is determined by transcriptional variation in three key races.</title>
        <authorList>
            <person name="Adams T.M."/>
            <person name="Armitage A.D."/>
            <person name="Sobczyk M.K."/>
            <person name="Bates H.J."/>
            <person name="Dunwell J.M."/>
            <person name="Nellist C.F."/>
            <person name="Harrison R.J."/>
        </authorList>
    </citation>
    <scope>NUCLEOTIDE SEQUENCE [LARGE SCALE GENOMIC DNA]</scope>
    <source>
        <strain evidence="1 2">BC-23</strain>
    </source>
</reference>
<evidence type="ECO:0000313" key="2">
    <source>
        <dbReference type="Proteomes" id="UP000476176"/>
    </source>
</evidence>
<sequence>MLACQWFSARSAFAAHSPRPVARTTRLSRSLTATLRSHAHRRHASPAAGSLLRALELVGRRVDRAATLHTGHLALGDAEEQTNDEAVSRLNSRAAQTKRDPEKLVKWPFDAVARSLQPRLSEHPLLLVGRSFAYIAGLPSQNTIMCLSVTSKLALSSLIAQLSFRSPRPKTNHPFRRHRSCLCER</sequence>
<protein>
    <submittedName>
        <fullName evidence="1">Uncharacterized protein</fullName>
    </submittedName>
</protein>